<dbReference type="RefSeq" id="WP_246275222.1">
    <property type="nucleotide sequence ID" value="NZ_JABSNP010000023.1"/>
</dbReference>
<comment type="caution">
    <text evidence="7">The sequence shown here is derived from an EMBL/GenBank/DDBJ whole genome shotgun (WGS) entry which is preliminary data.</text>
</comment>
<evidence type="ECO:0000256" key="3">
    <source>
        <dbReference type="ARBA" id="ARBA00023172"/>
    </source>
</evidence>
<dbReference type="PROSITE" id="PS51900">
    <property type="entry name" value="CB"/>
    <property type="match status" value="1"/>
</dbReference>
<dbReference type="InterPro" id="IPR013762">
    <property type="entry name" value="Integrase-like_cat_sf"/>
</dbReference>
<dbReference type="Pfam" id="PF02899">
    <property type="entry name" value="Phage_int_SAM_1"/>
    <property type="match status" value="1"/>
</dbReference>
<dbReference type="EMBL" id="JABSNP010000023">
    <property type="protein sequence ID" value="NRT21005.1"/>
    <property type="molecule type" value="Genomic_DNA"/>
</dbReference>
<sequence>MSNPSKASKRETGLTVASELPALALAADLAGQVAPNVGRYLTMGLDGANNTRLAYSADLRSYEAFCAEHEFTPWPAAVPTLASYVAHLADIPRKLATINRHLAAIEKNHQLLGLPSAISAPALDVLRKGVARAVGKKQKQAPAFSVAHLKKCIAELDLTRPEGVRARALLLIGFTGAFRRSELVALNLEHIELTDAALILSLQKSKTNQTGEVEQKAVFYASNPLFCPIRAYKAWVELLGGRTEGPVFVSLARGKTGEAGTPSRRRLSDRRVNLLVKEHLGDKYSAHSLRASFITTAKLNGQSNEFIKNQTKQKTDAMISRYSRLDDIIAYNAAHSLGL</sequence>
<dbReference type="SUPFAM" id="SSF47823">
    <property type="entry name" value="lambda integrase-like, N-terminal domain"/>
    <property type="match status" value="1"/>
</dbReference>
<evidence type="ECO:0000313" key="8">
    <source>
        <dbReference type="Proteomes" id="UP000779507"/>
    </source>
</evidence>
<evidence type="ECO:0000259" key="6">
    <source>
        <dbReference type="PROSITE" id="PS51900"/>
    </source>
</evidence>
<dbReference type="SUPFAM" id="SSF56349">
    <property type="entry name" value="DNA breaking-rejoining enzymes"/>
    <property type="match status" value="1"/>
</dbReference>
<keyword evidence="8" id="KW-1185">Reference proteome</keyword>
<keyword evidence="2 4" id="KW-0238">DNA-binding</keyword>
<gene>
    <name evidence="7" type="ORF">HNP98_003850</name>
</gene>
<dbReference type="CDD" id="cd00799">
    <property type="entry name" value="INT_Cre_C"/>
    <property type="match status" value="1"/>
</dbReference>
<dbReference type="InterPro" id="IPR044068">
    <property type="entry name" value="CB"/>
</dbReference>
<keyword evidence="1" id="KW-0229">DNA integration</keyword>
<dbReference type="InterPro" id="IPR002104">
    <property type="entry name" value="Integrase_catalytic"/>
</dbReference>
<evidence type="ECO:0000256" key="2">
    <source>
        <dbReference type="ARBA" id="ARBA00023125"/>
    </source>
</evidence>
<dbReference type="PROSITE" id="PS51898">
    <property type="entry name" value="TYR_RECOMBINASE"/>
    <property type="match status" value="1"/>
</dbReference>
<evidence type="ECO:0000256" key="4">
    <source>
        <dbReference type="PROSITE-ProRule" id="PRU01248"/>
    </source>
</evidence>
<dbReference type="PANTHER" id="PTHR34605">
    <property type="entry name" value="PHAGE_INTEGRASE DOMAIN-CONTAINING PROTEIN"/>
    <property type="match status" value="1"/>
</dbReference>
<accession>A0ABX2FXB2</accession>
<dbReference type="InterPro" id="IPR011010">
    <property type="entry name" value="DNA_brk_join_enz"/>
</dbReference>
<feature type="domain" description="Core-binding (CB)" evidence="6">
    <location>
        <begin position="31"/>
        <end position="113"/>
    </location>
</feature>
<dbReference type="InterPro" id="IPR004107">
    <property type="entry name" value="Integrase_SAM-like_N"/>
</dbReference>
<proteinExistence type="predicted"/>
<evidence type="ECO:0000259" key="5">
    <source>
        <dbReference type="PROSITE" id="PS51898"/>
    </source>
</evidence>
<name>A0ABX2FXB2_9BACT</name>
<feature type="domain" description="Tyr recombinase" evidence="5">
    <location>
        <begin position="139"/>
        <end position="335"/>
    </location>
</feature>
<evidence type="ECO:0000313" key="7">
    <source>
        <dbReference type="EMBL" id="NRT21005.1"/>
    </source>
</evidence>
<dbReference type="InterPro" id="IPR052925">
    <property type="entry name" value="Phage_Integrase-like_Recomb"/>
</dbReference>
<dbReference type="InterPro" id="IPR010998">
    <property type="entry name" value="Integrase_recombinase_N"/>
</dbReference>
<dbReference type="PANTHER" id="PTHR34605:SF3">
    <property type="entry name" value="P CELL-TYPE AGGLUTINATION PROTEIN MAP4-LIKE-RELATED"/>
    <property type="match status" value="1"/>
</dbReference>
<protein>
    <submittedName>
        <fullName evidence="7">Site-specific recombinase XerD</fullName>
    </submittedName>
</protein>
<keyword evidence="3" id="KW-0233">DNA recombination</keyword>
<dbReference type="Gene3D" id="1.10.443.10">
    <property type="entry name" value="Intergrase catalytic core"/>
    <property type="match status" value="1"/>
</dbReference>
<reference evidence="7 8" key="1">
    <citation type="submission" date="2020-05" db="EMBL/GenBank/DDBJ databases">
        <title>Genomic Encyclopedia of Type Strains, Phase IV (KMG-V): Genome sequencing to study the core and pangenomes of soil and plant-associated prokaryotes.</title>
        <authorList>
            <person name="Whitman W."/>
        </authorList>
    </citation>
    <scope>NUCLEOTIDE SEQUENCE [LARGE SCALE GENOMIC DNA]</scope>
    <source>
        <strain evidence="7 8">9A</strain>
    </source>
</reference>
<dbReference type="Gene3D" id="1.10.150.130">
    <property type="match status" value="1"/>
</dbReference>
<evidence type="ECO:0000256" key="1">
    <source>
        <dbReference type="ARBA" id="ARBA00022908"/>
    </source>
</evidence>
<organism evidence="7 8">
    <name type="scientific">Hymenobacter caeli</name>
    <dbReference type="NCBI Taxonomy" id="2735894"/>
    <lineage>
        <taxon>Bacteria</taxon>
        <taxon>Pseudomonadati</taxon>
        <taxon>Bacteroidota</taxon>
        <taxon>Cytophagia</taxon>
        <taxon>Cytophagales</taxon>
        <taxon>Hymenobacteraceae</taxon>
        <taxon>Hymenobacter</taxon>
    </lineage>
</organism>
<dbReference type="Proteomes" id="UP000779507">
    <property type="component" value="Unassembled WGS sequence"/>
</dbReference>